<keyword evidence="3" id="KW-1185">Reference proteome</keyword>
<reference evidence="2 3" key="1">
    <citation type="submission" date="2019-02" db="EMBL/GenBank/DDBJ databases">
        <title>Genome sequencing of the rare red list fungi Antrodiella citrinella (Flaviporus citrinellus).</title>
        <authorList>
            <person name="Buettner E."/>
            <person name="Kellner H."/>
        </authorList>
    </citation>
    <scope>NUCLEOTIDE SEQUENCE [LARGE SCALE GENOMIC DNA]</scope>
    <source>
        <strain evidence="2 3">DSM 108506</strain>
    </source>
</reference>
<proteinExistence type="predicted"/>
<evidence type="ECO:0000313" key="2">
    <source>
        <dbReference type="EMBL" id="THH13956.1"/>
    </source>
</evidence>
<evidence type="ECO:0000313" key="3">
    <source>
        <dbReference type="Proteomes" id="UP000308730"/>
    </source>
</evidence>
<feature type="compositionally biased region" description="Pro residues" evidence="1">
    <location>
        <begin position="48"/>
        <end position="64"/>
    </location>
</feature>
<gene>
    <name evidence="2" type="ORF">EUX98_g9665</name>
</gene>
<protein>
    <submittedName>
        <fullName evidence="2">Uncharacterized protein</fullName>
    </submittedName>
</protein>
<feature type="region of interest" description="Disordered" evidence="1">
    <location>
        <begin position="1"/>
        <end position="65"/>
    </location>
</feature>
<evidence type="ECO:0000256" key="1">
    <source>
        <dbReference type="SAM" id="MobiDB-lite"/>
    </source>
</evidence>
<feature type="region of interest" description="Disordered" evidence="1">
    <location>
        <begin position="85"/>
        <end position="303"/>
    </location>
</feature>
<organism evidence="2 3">
    <name type="scientific">Antrodiella citrinella</name>
    <dbReference type="NCBI Taxonomy" id="2447956"/>
    <lineage>
        <taxon>Eukaryota</taxon>
        <taxon>Fungi</taxon>
        <taxon>Dikarya</taxon>
        <taxon>Basidiomycota</taxon>
        <taxon>Agaricomycotina</taxon>
        <taxon>Agaricomycetes</taxon>
        <taxon>Polyporales</taxon>
        <taxon>Steccherinaceae</taxon>
        <taxon>Antrodiella</taxon>
    </lineage>
</organism>
<feature type="compositionally biased region" description="Low complexity" evidence="1">
    <location>
        <begin position="1"/>
        <end position="15"/>
    </location>
</feature>
<dbReference type="Proteomes" id="UP000308730">
    <property type="component" value="Unassembled WGS sequence"/>
</dbReference>
<sequence>MDLTPPATPPALSLSRARIPESRRATGSAPVPGNARETRPVIPVPSVAAPPVPRPKPTAIPFPGPGVDIQAPRVAATPLVAIAAADSGRPQRQRAPTKRYDPTIGQHVEVPLPKPRSHTQRGPEVVSPPAAPIPVIPVVGRLSESMTEGSGSSHDDEEDSESHEEVEVVPATKKPTKRIPVKEARTKTAVRGKQVAIVSTRKVKKSTNSAVIPSSDSESPESEDWSSSHSDTDIPAAPPRVRKSAKAKKPTAPPKAHAPKPNRKAKEKDDVPIVPIKKRGKAAAPAAPRAPVAGPSKPRGRAK</sequence>
<feature type="compositionally biased region" description="Basic residues" evidence="1">
    <location>
        <begin position="240"/>
        <end position="249"/>
    </location>
</feature>
<feature type="compositionally biased region" description="Acidic residues" evidence="1">
    <location>
        <begin position="155"/>
        <end position="164"/>
    </location>
</feature>
<dbReference type="AlphaFoldDB" id="A0A4S4LNV7"/>
<comment type="caution">
    <text evidence="2">The sequence shown here is derived from an EMBL/GenBank/DDBJ whole genome shotgun (WGS) entry which is preliminary data.</text>
</comment>
<dbReference type="EMBL" id="SGPM01000999">
    <property type="protein sequence ID" value="THH13956.1"/>
    <property type="molecule type" value="Genomic_DNA"/>
</dbReference>
<accession>A0A4S4LNV7</accession>
<name>A0A4S4LNV7_9APHY</name>
<feature type="compositionally biased region" description="Low complexity" evidence="1">
    <location>
        <begin position="282"/>
        <end position="295"/>
    </location>
</feature>